<dbReference type="PATRIC" id="fig|84022.5.peg.468"/>
<evidence type="ECO:0000313" key="2">
    <source>
        <dbReference type="Proteomes" id="UP000035704"/>
    </source>
</evidence>
<keyword evidence="2" id="KW-1185">Reference proteome</keyword>
<protein>
    <submittedName>
        <fullName evidence="1">Uncharacterized protein</fullName>
    </submittedName>
</protein>
<dbReference type="OrthoDB" id="3036008at2"/>
<dbReference type="SUPFAM" id="SSF48452">
    <property type="entry name" value="TPR-like"/>
    <property type="match status" value="1"/>
</dbReference>
<gene>
    <name evidence="1" type="ORF">CACET_c22390</name>
</gene>
<name>A0A0D8I9N9_9CLOT</name>
<dbReference type="KEGG" id="cace:CACET_c22390"/>
<dbReference type="Gene3D" id="1.25.40.10">
    <property type="entry name" value="Tetratricopeptide repeat domain"/>
    <property type="match status" value="1"/>
</dbReference>
<proteinExistence type="predicted"/>
<dbReference type="InterPro" id="IPR011990">
    <property type="entry name" value="TPR-like_helical_dom_sf"/>
</dbReference>
<sequence>MEHNDRGVIKGIIKGYNDAKLKFVKKFSVDNFDLWDETSFLDDGKIHTRINKLKKEYDFACKEVDILLESHDTQDQYIKEKLGQLMARQQEINLELVFLASNNMKNIDMCLNLLKDKKQDFIVCLYGLKEYEKGNKVDAFNYFYSYFKDKNCLLEHYLINKVYGYLLYEFQQFDKAVVFLQKACEKKPEDIEVHRKLKEVYKINKQQVEEKIQEKIITLLEG</sequence>
<reference evidence="1 2" key="1">
    <citation type="submission" date="2014-10" db="EMBL/GenBank/DDBJ databases">
        <title>Genome sequence of Clostridium aceticum DSM 1496.</title>
        <authorList>
            <person name="Poehlein A."/>
            <person name="Schiel-Bengelsdorf B."/>
            <person name="Gottschalk G."/>
            <person name="Duerre P."/>
            <person name="Daniel R."/>
        </authorList>
    </citation>
    <scope>NUCLEOTIDE SEQUENCE [LARGE SCALE GENOMIC DNA]</scope>
    <source>
        <strain evidence="1 2">DSM 1496</strain>
    </source>
</reference>
<dbReference type="RefSeq" id="WP_044825015.1">
    <property type="nucleotide sequence ID" value="NZ_CP009687.1"/>
</dbReference>
<dbReference type="EMBL" id="CP009687">
    <property type="protein sequence ID" value="AKL95685.1"/>
    <property type="molecule type" value="Genomic_DNA"/>
</dbReference>
<dbReference type="Proteomes" id="UP000035704">
    <property type="component" value="Chromosome"/>
</dbReference>
<accession>A0A0D8I9N9</accession>
<dbReference type="STRING" id="84022.CACET_c22390"/>
<organism evidence="1 2">
    <name type="scientific">Clostridium aceticum</name>
    <dbReference type="NCBI Taxonomy" id="84022"/>
    <lineage>
        <taxon>Bacteria</taxon>
        <taxon>Bacillati</taxon>
        <taxon>Bacillota</taxon>
        <taxon>Clostridia</taxon>
        <taxon>Eubacteriales</taxon>
        <taxon>Clostridiaceae</taxon>
        <taxon>Clostridium</taxon>
    </lineage>
</organism>
<dbReference type="AlphaFoldDB" id="A0A0D8I9N9"/>
<evidence type="ECO:0000313" key="1">
    <source>
        <dbReference type="EMBL" id="AKL95685.1"/>
    </source>
</evidence>